<dbReference type="InterPro" id="IPR003959">
    <property type="entry name" value="ATPase_AAA_core"/>
</dbReference>
<dbReference type="PANTHER" id="PTHR23076">
    <property type="entry name" value="METALLOPROTEASE M41 FTSH"/>
    <property type="match status" value="1"/>
</dbReference>
<evidence type="ECO:0000256" key="2">
    <source>
        <dbReference type="SAM" id="Phobius"/>
    </source>
</evidence>
<keyword evidence="2" id="KW-1133">Transmembrane helix</keyword>
<keyword evidence="5" id="KW-1185">Reference proteome</keyword>
<feature type="region of interest" description="Disordered" evidence="1">
    <location>
        <begin position="277"/>
        <end position="368"/>
    </location>
</feature>
<dbReference type="PANTHER" id="PTHR23076:SF97">
    <property type="entry name" value="ATP-DEPENDENT ZINC METALLOPROTEASE YME1L1"/>
    <property type="match status" value="1"/>
</dbReference>
<dbReference type="InterPro" id="IPR027417">
    <property type="entry name" value="P-loop_NTPase"/>
</dbReference>
<comment type="caution">
    <text evidence="4">The sequence shown here is derived from an EMBL/GenBank/DDBJ whole genome shotgun (WGS) entry which is preliminary data.</text>
</comment>
<feature type="compositionally biased region" description="Basic residues" evidence="1">
    <location>
        <begin position="146"/>
        <end position="159"/>
    </location>
</feature>
<accession>A0ABQ6JGS2</accession>
<name>A0ABQ6JGS2_9ACTN</name>
<evidence type="ECO:0000259" key="3">
    <source>
        <dbReference type="Pfam" id="PF00004"/>
    </source>
</evidence>
<dbReference type="SUPFAM" id="SSF52540">
    <property type="entry name" value="P-loop containing nucleoside triphosphate hydrolases"/>
    <property type="match status" value="1"/>
</dbReference>
<dbReference type="Proteomes" id="UP001157017">
    <property type="component" value="Unassembled WGS sequence"/>
</dbReference>
<dbReference type="Pfam" id="PF00004">
    <property type="entry name" value="AAA"/>
    <property type="match status" value="1"/>
</dbReference>
<reference evidence="5" key="1">
    <citation type="journal article" date="2019" name="Int. J. Syst. Evol. Microbiol.">
        <title>The Global Catalogue of Microorganisms (GCM) 10K type strain sequencing project: providing services to taxonomists for standard genome sequencing and annotation.</title>
        <authorList>
            <consortium name="The Broad Institute Genomics Platform"/>
            <consortium name="The Broad Institute Genome Sequencing Center for Infectious Disease"/>
            <person name="Wu L."/>
            <person name="Ma J."/>
        </authorList>
    </citation>
    <scope>NUCLEOTIDE SEQUENCE [LARGE SCALE GENOMIC DNA]</scope>
    <source>
        <strain evidence="5">NBRC 108730</strain>
    </source>
</reference>
<evidence type="ECO:0000313" key="5">
    <source>
        <dbReference type="Proteomes" id="UP001157017"/>
    </source>
</evidence>
<proteinExistence type="predicted"/>
<sequence>MGLPDVHVDPLVVAPTVFFVLLLLVMAGSMLGNGRSPHVVFRPEQIDVRLDDVVGIDGVKREVVRTLNLFLAHKTFATEMGGRSRRGVLFEGAPGTGKTHTAKALAREAGVPFLMATATSFQSGLQGASQRKVRSLLQGPAQGRPPARRRHRVHRRVRRDRAGPARHRDDGGVDRGGAGRQPAARLRRAGRPAHAGRADRPGHQRVHRRRRRPDDGQRACWCSLQSFEMPTAGERLRGKPGRRRQPRAAGAPPPARPRCPGAQHPAARLDEHRLAARPRAAAARPLRPAADLRPALEGRTPGARRPLPGAQGARPRARRRRAPRRARRDHHRLQPGDGRGTARRGPGARGRRRTPVDEPGPTSSTRGW</sequence>
<keyword evidence="2" id="KW-0472">Membrane</keyword>
<keyword evidence="2" id="KW-0812">Transmembrane</keyword>
<dbReference type="Gene3D" id="3.40.50.300">
    <property type="entry name" value="P-loop containing nucleotide triphosphate hydrolases"/>
    <property type="match status" value="1"/>
</dbReference>
<feature type="compositionally biased region" description="Low complexity" evidence="1">
    <location>
        <begin position="277"/>
        <end position="314"/>
    </location>
</feature>
<feature type="region of interest" description="Disordered" evidence="1">
    <location>
        <begin position="232"/>
        <end position="265"/>
    </location>
</feature>
<evidence type="ECO:0000256" key="1">
    <source>
        <dbReference type="SAM" id="MobiDB-lite"/>
    </source>
</evidence>
<evidence type="ECO:0000313" key="4">
    <source>
        <dbReference type="EMBL" id="GMA86050.1"/>
    </source>
</evidence>
<protein>
    <recommendedName>
        <fullName evidence="3">ATPase AAA-type core domain-containing protein</fullName>
    </recommendedName>
</protein>
<dbReference type="EMBL" id="BSUZ01000001">
    <property type="protein sequence ID" value="GMA86050.1"/>
    <property type="molecule type" value="Genomic_DNA"/>
</dbReference>
<feature type="compositionally biased region" description="Basic residues" evidence="1">
    <location>
        <begin position="315"/>
        <end position="333"/>
    </location>
</feature>
<feature type="domain" description="ATPase AAA-type core" evidence="3">
    <location>
        <begin position="88"/>
        <end position="139"/>
    </location>
</feature>
<organism evidence="4 5">
    <name type="scientific">Angustibacter aerolatus</name>
    <dbReference type="NCBI Taxonomy" id="1162965"/>
    <lineage>
        <taxon>Bacteria</taxon>
        <taxon>Bacillati</taxon>
        <taxon>Actinomycetota</taxon>
        <taxon>Actinomycetes</taxon>
        <taxon>Kineosporiales</taxon>
        <taxon>Kineosporiaceae</taxon>
    </lineage>
</organism>
<feature type="region of interest" description="Disordered" evidence="1">
    <location>
        <begin position="124"/>
        <end position="217"/>
    </location>
</feature>
<feature type="compositionally biased region" description="Basic and acidic residues" evidence="1">
    <location>
        <begin position="160"/>
        <end position="173"/>
    </location>
</feature>
<gene>
    <name evidence="4" type="ORF">GCM10025868_13000</name>
</gene>
<feature type="transmembrane region" description="Helical" evidence="2">
    <location>
        <begin position="12"/>
        <end position="32"/>
    </location>
</feature>